<feature type="transmembrane region" description="Helical" evidence="1">
    <location>
        <begin position="257"/>
        <end position="276"/>
    </location>
</feature>
<feature type="transmembrane region" description="Helical" evidence="1">
    <location>
        <begin position="189"/>
        <end position="211"/>
    </location>
</feature>
<sequence>MPPPMPSHDEVVGALLAGGPTNGEDRSQWLLPCAVAFDWMDRGGCDAMVSLLWTLSLGELPPGKEPRHLVRLTPRNIVLALLAAVLTIVVNVFVIGYMLGCFITQGCACVCMISARTSRQLTPAYLAYVRALNCDNSAAPTVLKLAQGWLAYSTLWWLVTLLRVNLLLGWLWRNVLWPFLLGLVWRPRVVITVPLELLTYYCGMTCVAETYTDPVFSFFVRCFYTQVMILILGGGWQTVAMLLLATAFHLPRLPRHYLWPCFAWSDAVVTATGFLAPFWPLWWQRWLAGAALVWFLKTWAPDALQKYSEACLEGAVRNIMNMSTTAAAAAAQRAL</sequence>
<reference evidence="2 3" key="1">
    <citation type="submission" date="2023-05" db="EMBL/GenBank/DDBJ databases">
        <title>A 100% complete, gapless, phased diploid assembly of the Scenedesmus obliquus UTEX 3031 genome.</title>
        <authorList>
            <person name="Biondi T.C."/>
            <person name="Hanschen E.R."/>
            <person name="Kwon T."/>
            <person name="Eng W."/>
            <person name="Kruse C.P.S."/>
            <person name="Koehler S.I."/>
            <person name="Kunde Y."/>
            <person name="Gleasner C.D."/>
            <person name="You Mak K.T."/>
            <person name="Polle J."/>
            <person name="Hovde B.T."/>
            <person name="Starkenburg S.R."/>
        </authorList>
    </citation>
    <scope>NUCLEOTIDE SEQUENCE [LARGE SCALE GENOMIC DNA]</scope>
    <source>
        <strain evidence="2 3">DOE0152z</strain>
    </source>
</reference>
<name>A0ABY8U445_TETOB</name>
<evidence type="ECO:0000313" key="3">
    <source>
        <dbReference type="Proteomes" id="UP001244341"/>
    </source>
</evidence>
<organism evidence="2 3">
    <name type="scientific">Tetradesmus obliquus</name>
    <name type="common">Green alga</name>
    <name type="synonym">Acutodesmus obliquus</name>
    <dbReference type="NCBI Taxonomy" id="3088"/>
    <lineage>
        <taxon>Eukaryota</taxon>
        <taxon>Viridiplantae</taxon>
        <taxon>Chlorophyta</taxon>
        <taxon>core chlorophytes</taxon>
        <taxon>Chlorophyceae</taxon>
        <taxon>CS clade</taxon>
        <taxon>Sphaeropleales</taxon>
        <taxon>Scenedesmaceae</taxon>
        <taxon>Tetradesmus</taxon>
    </lineage>
</organism>
<keyword evidence="1" id="KW-1133">Transmembrane helix</keyword>
<keyword evidence="3" id="KW-1185">Reference proteome</keyword>
<evidence type="ECO:0000313" key="2">
    <source>
        <dbReference type="EMBL" id="WIA14433.1"/>
    </source>
</evidence>
<dbReference type="Proteomes" id="UP001244341">
    <property type="component" value="Chromosome 5b"/>
</dbReference>
<feature type="transmembrane region" description="Helical" evidence="1">
    <location>
        <begin position="149"/>
        <end position="168"/>
    </location>
</feature>
<proteinExistence type="predicted"/>
<dbReference type="EMBL" id="CP126212">
    <property type="protein sequence ID" value="WIA14433.1"/>
    <property type="molecule type" value="Genomic_DNA"/>
</dbReference>
<feature type="transmembrane region" description="Helical" evidence="1">
    <location>
        <begin position="223"/>
        <end position="245"/>
    </location>
</feature>
<feature type="transmembrane region" description="Helical" evidence="1">
    <location>
        <begin position="77"/>
        <end position="99"/>
    </location>
</feature>
<keyword evidence="1" id="KW-0812">Transmembrane</keyword>
<gene>
    <name evidence="2" type="ORF">OEZ85_002959</name>
</gene>
<accession>A0ABY8U445</accession>
<protein>
    <submittedName>
        <fullName evidence="2">Uncharacterized protein</fullName>
    </submittedName>
</protein>
<evidence type="ECO:0000256" key="1">
    <source>
        <dbReference type="SAM" id="Phobius"/>
    </source>
</evidence>
<keyword evidence="1" id="KW-0472">Membrane</keyword>